<feature type="non-terminal residue" evidence="5">
    <location>
        <position position="273"/>
    </location>
</feature>
<dbReference type="InterPro" id="IPR048435">
    <property type="entry name" value="MASE6"/>
</dbReference>
<dbReference type="InterPro" id="IPR050469">
    <property type="entry name" value="Diguanylate_Cyclase"/>
</dbReference>
<feature type="transmembrane region" description="Helical" evidence="3">
    <location>
        <begin position="60"/>
        <end position="80"/>
    </location>
</feature>
<evidence type="ECO:0000256" key="2">
    <source>
        <dbReference type="ARBA" id="ARBA00034247"/>
    </source>
</evidence>
<comment type="catalytic activity">
    <reaction evidence="2">
        <text>2 GTP = 3',3'-c-di-GMP + 2 diphosphate</text>
        <dbReference type="Rhea" id="RHEA:24898"/>
        <dbReference type="ChEBI" id="CHEBI:33019"/>
        <dbReference type="ChEBI" id="CHEBI:37565"/>
        <dbReference type="ChEBI" id="CHEBI:58805"/>
        <dbReference type="EC" id="2.7.7.65"/>
    </reaction>
</comment>
<gene>
    <name evidence="5" type="ORF">ENJ61_02535</name>
</gene>
<organism evidence="5">
    <name type="scientific">Aquifex aeolicus</name>
    <dbReference type="NCBI Taxonomy" id="63363"/>
    <lineage>
        <taxon>Bacteria</taxon>
        <taxon>Pseudomonadati</taxon>
        <taxon>Aquificota</taxon>
        <taxon>Aquificia</taxon>
        <taxon>Aquificales</taxon>
        <taxon>Aquificaceae</taxon>
        <taxon>Aquifex</taxon>
    </lineage>
</organism>
<feature type="transmembrane region" description="Helical" evidence="3">
    <location>
        <begin position="30"/>
        <end position="54"/>
    </location>
</feature>
<dbReference type="SUPFAM" id="SSF55073">
    <property type="entry name" value="Nucleotide cyclase"/>
    <property type="match status" value="1"/>
</dbReference>
<dbReference type="Pfam" id="PF20966">
    <property type="entry name" value="MASE6"/>
    <property type="match status" value="1"/>
</dbReference>
<dbReference type="EC" id="2.7.7.65" evidence="1"/>
<dbReference type="Proteomes" id="UP000885792">
    <property type="component" value="Unassembled WGS sequence"/>
</dbReference>
<evidence type="ECO:0000313" key="5">
    <source>
        <dbReference type="EMBL" id="HHJ63761.1"/>
    </source>
</evidence>
<protein>
    <recommendedName>
        <fullName evidence="1">diguanylate cyclase</fullName>
        <ecNumber evidence="1">2.7.7.65</ecNumber>
    </recommendedName>
</protein>
<proteinExistence type="predicted"/>
<dbReference type="InterPro" id="IPR043128">
    <property type="entry name" value="Rev_trsase/Diguanyl_cyclase"/>
</dbReference>
<dbReference type="InterPro" id="IPR029787">
    <property type="entry name" value="Nucleotide_cyclase"/>
</dbReference>
<comment type="caution">
    <text evidence="5">The sequence shown here is derived from an EMBL/GenBank/DDBJ whole genome shotgun (WGS) entry which is preliminary data.</text>
</comment>
<keyword evidence="3" id="KW-0812">Transmembrane</keyword>
<dbReference type="CDD" id="cd01949">
    <property type="entry name" value="GGDEF"/>
    <property type="match status" value="1"/>
</dbReference>
<feature type="transmembrane region" description="Helical" evidence="3">
    <location>
        <begin position="160"/>
        <end position="179"/>
    </location>
</feature>
<reference evidence="5" key="1">
    <citation type="journal article" date="2020" name="mSystems">
        <title>Genome- and Community-Level Interaction Insights into Carbon Utilization and Element Cycling Functions of Hydrothermarchaeota in Hydrothermal Sediment.</title>
        <authorList>
            <person name="Zhou Z."/>
            <person name="Liu Y."/>
            <person name="Xu W."/>
            <person name="Pan J."/>
            <person name="Luo Z.H."/>
            <person name="Li M."/>
        </authorList>
    </citation>
    <scope>NUCLEOTIDE SEQUENCE [LARGE SCALE GENOMIC DNA]</scope>
    <source>
        <strain evidence="5">HyVt-501</strain>
    </source>
</reference>
<feature type="transmembrane region" description="Helical" evidence="3">
    <location>
        <begin position="87"/>
        <end position="107"/>
    </location>
</feature>
<evidence type="ECO:0000256" key="1">
    <source>
        <dbReference type="ARBA" id="ARBA00012528"/>
    </source>
</evidence>
<dbReference type="NCBIfam" id="TIGR00254">
    <property type="entry name" value="GGDEF"/>
    <property type="match status" value="1"/>
</dbReference>
<dbReference type="EMBL" id="DRNB01000094">
    <property type="protein sequence ID" value="HHJ63761.1"/>
    <property type="molecule type" value="Genomic_DNA"/>
</dbReference>
<keyword evidence="3" id="KW-0472">Membrane</keyword>
<feature type="domain" description="GGDEF" evidence="4">
    <location>
        <begin position="223"/>
        <end position="273"/>
    </location>
</feature>
<dbReference type="GO" id="GO:0052621">
    <property type="term" value="F:diguanylate cyclase activity"/>
    <property type="evidence" value="ECO:0007669"/>
    <property type="project" value="UniProtKB-EC"/>
</dbReference>
<name>A0A7C5QE13_AQUAO</name>
<feature type="transmembrane region" description="Helical" evidence="3">
    <location>
        <begin position="136"/>
        <end position="154"/>
    </location>
</feature>
<dbReference type="SMART" id="SM00267">
    <property type="entry name" value="GGDEF"/>
    <property type="match status" value="1"/>
</dbReference>
<dbReference type="PROSITE" id="PS50887">
    <property type="entry name" value="GGDEF"/>
    <property type="match status" value="1"/>
</dbReference>
<dbReference type="PANTHER" id="PTHR45138:SF9">
    <property type="entry name" value="DIGUANYLATE CYCLASE DGCM-RELATED"/>
    <property type="match status" value="1"/>
</dbReference>
<dbReference type="AlphaFoldDB" id="A0A7C5QE13"/>
<dbReference type="InterPro" id="IPR000160">
    <property type="entry name" value="GGDEF_dom"/>
</dbReference>
<dbReference type="Pfam" id="PF00990">
    <property type="entry name" value="GGDEF"/>
    <property type="match status" value="1"/>
</dbReference>
<dbReference type="PANTHER" id="PTHR45138">
    <property type="entry name" value="REGULATORY COMPONENTS OF SENSORY TRANSDUCTION SYSTEM"/>
    <property type="match status" value="1"/>
</dbReference>
<keyword evidence="3" id="KW-1133">Transmembrane helix</keyword>
<dbReference type="Gene3D" id="3.30.70.270">
    <property type="match status" value="1"/>
</dbReference>
<accession>A0A7C5QE13</accession>
<feature type="transmembrane region" description="Helical" evidence="3">
    <location>
        <begin position="113"/>
        <end position="129"/>
    </location>
</feature>
<evidence type="ECO:0000256" key="3">
    <source>
        <dbReference type="SAM" id="Phobius"/>
    </source>
</evidence>
<evidence type="ECO:0000259" key="4">
    <source>
        <dbReference type="PROSITE" id="PS50887"/>
    </source>
</evidence>
<sequence>MGLRGRLTDFIESLIPLEERSINPMLHRTSFLRIALLAILCLIGSAASFLYAYMDYHEGDVYVAFLETIVGFVLGANPLIAKKYRNIDTLATISIFLFGAIFIVAIFDELPHDKSSLIWIGVVPALIFIMKGRRGIYWSLGYLVIHFSFVLVRGGLDLNILMDAYLSYLIVSVIFYFYAWMSERYREVWENIARTDSLTGALNRIAFEDILNREIRNAKRKGRPLSLIIFDVDNFKSINDSFGHLFGDKVLRKVANLVAENLRETDVFARWGG</sequence>